<dbReference type="InterPro" id="IPR011032">
    <property type="entry name" value="GroES-like_sf"/>
</dbReference>
<proteinExistence type="inferred from homology"/>
<dbReference type="InterPro" id="IPR036291">
    <property type="entry name" value="NAD(P)-bd_dom_sf"/>
</dbReference>
<protein>
    <submittedName>
        <fullName evidence="7">Zinc-binding dehydrogenase</fullName>
    </submittedName>
</protein>
<feature type="domain" description="Alcohol dehydrogenase-like N-terminal" evidence="6">
    <location>
        <begin position="31"/>
        <end position="154"/>
    </location>
</feature>
<dbReference type="PANTHER" id="PTHR43401">
    <property type="entry name" value="L-THREONINE 3-DEHYDROGENASE"/>
    <property type="match status" value="1"/>
</dbReference>
<dbReference type="Proteomes" id="UP001589788">
    <property type="component" value="Unassembled WGS sequence"/>
</dbReference>
<dbReference type="Gene3D" id="3.40.50.720">
    <property type="entry name" value="NAD(P)-binding Rossmann-like Domain"/>
    <property type="match status" value="1"/>
</dbReference>
<comment type="cofactor">
    <cofactor evidence="4">
        <name>Zn(2+)</name>
        <dbReference type="ChEBI" id="CHEBI:29105"/>
    </cofactor>
</comment>
<evidence type="ECO:0000256" key="3">
    <source>
        <dbReference type="ARBA" id="ARBA00023002"/>
    </source>
</evidence>
<dbReference type="PROSITE" id="PS00059">
    <property type="entry name" value="ADH_ZINC"/>
    <property type="match status" value="1"/>
</dbReference>
<dbReference type="EMBL" id="JBHLYQ010000031">
    <property type="protein sequence ID" value="MFC0081454.1"/>
    <property type="molecule type" value="Genomic_DNA"/>
</dbReference>
<organism evidence="7 8">
    <name type="scientific">Aciditerrimonas ferrireducens</name>
    <dbReference type="NCBI Taxonomy" id="667306"/>
    <lineage>
        <taxon>Bacteria</taxon>
        <taxon>Bacillati</taxon>
        <taxon>Actinomycetota</taxon>
        <taxon>Acidimicrobiia</taxon>
        <taxon>Acidimicrobiales</taxon>
        <taxon>Acidimicrobiaceae</taxon>
        <taxon>Aciditerrimonas</taxon>
    </lineage>
</organism>
<dbReference type="SUPFAM" id="SSF51735">
    <property type="entry name" value="NAD(P)-binding Rossmann-fold domains"/>
    <property type="match status" value="1"/>
</dbReference>
<dbReference type="SUPFAM" id="SSF50129">
    <property type="entry name" value="GroES-like"/>
    <property type="match status" value="1"/>
</dbReference>
<keyword evidence="3" id="KW-0560">Oxidoreductase</keyword>
<keyword evidence="2 4" id="KW-0862">Zinc</keyword>
<evidence type="ECO:0000259" key="6">
    <source>
        <dbReference type="Pfam" id="PF08240"/>
    </source>
</evidence>
<comment type="similarity">
    <text evidence="4">Belongs to the zinc-containing alcohol dehydrogenase family.</text>
</comment>
<keyword evidence="8" id="KW-1185">Reference proteome</keyword>
<dbReference type="Pfam" id="PF00107">
    <property type="entry name" value="ADH_zinc_N"/>
    <property type="match status" value="1"/>
</dbReference>
<accession>A0ABV6C1A4</accession>
<dbReference type="Pfam" id="PF08240">
    <property type="entry name" value="ADH_N"/>
    <property type="match status" value="1"/>
</dbReference>
<gene>
    <name evidence="7" type="ORF">ACFFRE_04735</name>
</gene>
<evidence type="ECO:0000313" key="8">
    <source>
        <dbReference type="Proteomes" id="UP001589788"/>
    </source>
</evidence>
<comment type="caution">
    <text evidence="7">The sequence shown here is derived from an EMBL/GenBank/DDBJ whole genome shotgun (WGS) entry which is preliminary data.</text>
</comment>
<evidence type="ECO:0000256" key="2">
    <source>
        <dbReference type="ARBA" id="ARBA00022833"/>
    </source>
</evidence>
<dbReference type="InterPro" id="IPR013149">
    <property type="entry name" value="ADH-like_C"/>
</dbReference>
<evidence type="ECO:0000256" key="1">
    <source>
        <dbReference type="ARBA" id="ARBA00022723"/>
    </source>
</evidence>
<evidence type="ECO:0000313" key="7">
    <source>
        <dbReference type="EMBL" id="MFC0081454.1"/>
    </source>
</evidence>
<reference evidence="7 8" key="1">
    <citation type="submission" date="2024-09" db="EMBL/GenBank/DDBJ databases">
        <authorList>
            <person name="Sun Q."/>
            <person name="Mori K."/>
        </authorList>
    </citation>
    <scope>NUCLEOTIDE SEQUENCE [LARGE SCALE GENOMIC DNA]</scope>
    <source>
        <strain evidence="7 8">JCM 15389</strain>
    </source>
</reference>
<keyword evidence="1 4" id="KW-0479">Metal-binding</keyword>
<sequence>MSQSQAGEAWAMVLVAPRRLERRVLPRPRIGPGEGLVRVEACGLCGTDHEQFRGLLPGGKPFVPGHEVVGVVEELGEGAAERFGVEVGQRVAVEVFQACRRCPACRRGEAQRCEAHGLGDMVGFVPVERPPGLHGGYASHLFLGPDAQLLPVPEDLDPVLATLFNPLGAGIRWGADLPEVQAGEAVAVLGPGIRGLGALVAAKEAGAGFVAVVGKGSQDADRLAWARRFGADLTVDGAQADPVAEVRRALGQGADVVVDVTAAAPEALGLAVALARPGGRVVLAGTRGDPSTPGFHPDHLVYKELTLLGALGVDTSASRRALALVASGRYPFAELPRVVRPTSQVGSLLETMAGEAGARPVHAVVVPDDERSRP</sequence>
<dbReference type="InterPro" id="IPR002328">
    <property type="entry name" value="ADH_Zn_CS"/>
</dbReference>
<name>A0ABV6C1A4_9ACTN</name>
<dbReference type="RefSeq" id="WP_377788693.1">
    <property type="nucleotide sequence ID" value="NZ_JBHLYQ010000031.1"/>
</dbReference>
<evidence type="ECO:0000256" key="4">
    <source>
        <dbReference type="RuleBase" id="RU361277"/>
    </source>
</evidence>
<dbReference type="InterPro" id="IPR013154">
    <property type="entry name" value="ADH-like_N"/>
</dbReference>
<feature type="domain" description="Alcohol dehydrogenase-like C-terminal" evidence="5">
    <location>
        <begin position="195"/>
        <end position="326"/>
    </location>
</feature>
<dbReference type="Gene3D" id="3.90.180.10">
    <property type="entry name" value="Medium-chain alcohol dehydrogenases, catalytic domain"/>
    <property type="match status" value="1"/>
</dbReference>
<dbReference type="InterPro" id="IPR050129">
    <property type="entry name" value="Zn_alcohol_dh"/>
</dbReference>
<evidence type="ECO:0000259" key="5">
    <source>
        <dbReference type="Pfam" id="PF00107"/>
    </source>
</evidence>
<dbReference type="PANTHER" id="PTHR43401:SF2">
    <property type="entry name" value="L-THREONINE 3-DEHYDROGENASE"/>
    <property type="match status" value="1"/>
</dbReference>